<proteinExistence type="predicted"/>
<protein>
    <recommendedName>
        <fullName evidence="3">6-bladed beta-propeller</fullName>
    </recommendedName>
</protein>
<organism evidence="1 2">
    <name type="scientific">Pseudopedobacter saltans</name>
    <dbReference type="NCBI Taxonomy" id="151895"/>
    <lineage>
        <taxon>Bacteria</taxon>
        <taxon>Pseudomonadati</taxon>
        <taxon>Bacteroidota</taxon>
        <taxon>Sphingobacteriia</taxon>
        <taxon>Sphingobacteriales</taxon>
        <taxon>Sphingobacteriaceae</taxon>
        <taxon>Pseudopedobacter</taxon>
    </lineage>
</organism>
<evidence type="ECO:0008006" key="3">
    <source>
        <dbReference type="Google" id="ProtNLM"/>
    </source>
</evidence>
<dbReference type="AlphaFoldDB" id="A0A2W5FBK2"/>
<dbReference type="Proteomes" id="UP000249645">
    <property type="component" value="Unassembled WGS sequence"/>
</dbReference>
<reference evidence="1 2" key="1">
    <citation type="submission" date="2017-11" db="EMBL/GenBank/DDBJ databases">
        <title>Infants hospitalized years apart are colonized by the same room-sourced microbial strains.</title>
        <authorList>
            <person name="Brooks B."/>
            <person name="Olm M.R."/>
            <person name="Firek B.A."/>
            <person name="Baker R."/>
            <person name="Thomas B.C."/>
            <person name="Morowitz M.J."/>
            <person name="Banfield J.F."/>
        </authorList>
    </citation>
    <scope>NUCLEOTIDE SEQUENCE [LARGE SCALE GENOMIC DNA]</scope>
    <source>
        <strain evidence="1">S2_009_000_R2_76</strain>
    </source>
</reference>
<gene>
    <name evidence="1" type="ORF">DI598_02770</name>
</gene>
<sequence>MHNKLITAATILLMYVFCPFQLLSQDGIKIYTDPENAPGIKASKFIDSIDFIPLETTKESKYDNYYWFIVGKNHFAMMDNANNAVFIFDKQGHFVYKFKNEKSRFKINSLQYVPSENAILIISYNKNYTISNSKKQQLVKRWEGKDISKYVSVEWVYLNKEITRKKVFAPSYVLNNNITYFDSGFIYRNYSYDKYDKDSVAYRLVQYGPDYKVKHKYFPFLNLPKLWSSYADYVLALPVCSTPNENTMLFQLDFSPILYELKPDTLVERYRFVFPMANVMPSDFSSLRFNNNIDFEKYKEKNNKAISYFRDMIEHGKYLIFGTATPAYSFKRFLLMDNMVYSLDKLTSDSSICNLPPNLFNSISRQDKDYVYTITDAETILQQKTNLLADPHVSPAFKAHLNKMTKNDNHIIIRVKLK</sequence>
<comment type="caution">
    <text evidence="1">The sequence shown here is derived from an EMBL/GenBank/DDBJ whole genome shotgun (WGS) entry which is preliminary data.</text>
</comment>
<evidence type="ECO:0000313" key="1">
    <source>
        <dbReference type="EMBL" id="PZP51644.1"/>
    </source>
</evidence>
<accession>A0A2W5FBK2</accession>
<dbReference type="EMBL" id="QFOI01000025">
    <property type="protein sequence ID" value="PZP51644.1"/>
    <property type="molecule type" value="Genomic_DNA"/>
</dbReference>
<evidence type="ECO:0000313" key="2">
    <source>
        <dbReference type="Proteomes" id="UP000249645"/>
    </source>
</evidence>
<dbReference type="Pfam" id="PF17170">
    <property type="entry name" value="DUF5128"/>
    <property type="match status" value="1"/>
</dbReference>
<name>A0A2W5FBK2_9SPHI</name>